<feature type="domain" description="DUF6866" evidence="2">
    <location>
        <begin position="178"/>
        <end position="358"/>
    </location>
</feature>
<dbReference type="Pfam" id="PF21740">
    <property type="entry name" value="DUF6866_C"/>
    <property type="match status" value="1"/>
</dbReference>
<dbReference type="Pfam" id="PF21739">
    <property type="entry name" value="DUF6866_N"/>
    <property type="match status" value="1"/>
</dbReference>
<accession>I1X546</accession>
<protein>
    <submittedName>
        <fullName evidence="3">Uncharacterized protein</fullName>
    </submittedName>
</protein>
<dbReference type="NCBIfam" id="NF045620">
    <property type="entry name" value="Sfum_1244_fam"/>
    <property type="match status" value="1"/>
</dbReference>
<dbReference type="InterPro" id="IPR049200">
    <property type="entry name" value="DUF6866_C"/>
</dbReference>
<dbReference type="AlphaFoldDB" id="I1X546"/>
<feature type="domain" description="DUF6866" evidence="1">
    <location>
        <begin position="24"/>
        <end position="173"/>
    </location>
</feature>
<gene>
    <name evidence="3" type="ORF">ws643C1_0031</name>
</gene>
<dbReference type="InterPro" id="IPR054640">
    <property type="entry name" value="Sfum_1244-like"/>
</dbReference>
<evidence type="ECO:0000259" key="2">
    <source>
        <dbReference type="Pfam" id="PF21740"/>
    </source>
</evidence>
<evidence type="ECO:0000313" key="3">
    <source>
        <dbReference type="EMBL" id="AFI78621.1"/>
    </source>
</evidence>
<reference evidence="3" key="1">
    <citation type="journal article" date="2012" name="ISME J.">
        <title>Roseobacter clade bacteria are abundant in coastal sediments and encode a novel combination of sulfur oxidation genes.</title>
        <authorList>
            <person name="Lenk S."/>
            <person name="Moraru C."/>
            <person name="Hahnke S."/>
            <person name="Arnds J."/>
            <person name="Richter M."/>
            <person name="Kube M."/>
            <person name="Reinhardt R."/>
            <person name="Brinkhoff T."/>
            <person name="Harder J."/>
            <person name="Amann R."/>
            <person name="Mussmann M."/>
        </authorList>
    </citation>
    <scope>NUCLEOTIDE SEQUENCE</scope>
</reference>
<dbReference type="InterPro" id="IPR049199">
    <property type="entry name" value="DUF6866_N"/>
</dbReference>
<sequence length="361" mass="40892">MSVTCKSTAPAPPTHIDDLAATLEAVRSNCHIVDAQYATDYTLCVYLLKMREYYRWEHNLPFGARLPHKALTDWLSQRETRWEALQDNDFHPVPVMDTHHDPFEAETINHALNKHGYVYSSGYGHSMKPMFFLGELESRQQYNGYTLVVSGREHARDLASPPAMSQGKTIFVRRESLRRMLWEKIEEWNWNKPANAMQNALGCYDFEGDAEASLDAMTDNEVQSVILHEIGEVMAGERLGDEWEAMLSGLPHSKAEIMVRAVRDHLADALSTLPGLLQRDNAASLHFYMGNMANMRKQLFPGLVAAYDIWTATGDTREIERLLAQSETHWLTLAGQMLDIHRSQGSDCQAALVELVEANTL</sequence>
<dbReference type="EMBL" id="JQ256786">
    <property type="protein sequence ID" value="AFI78621.1"/>
    <property type="molecule type" value="Genomic_DNA"/>
</dbReference>
<organism evidence="3">
    <name type="scientific">uncultured bacterium ws643C1</name>
    <dbReference type="NCBI Taxonomy" id="1131833"/>
    <lineage>
        <taxon>Bacteria</taxon>
        <taxon>environmental samples</taxon>
    </lineage>
</organism>
<evidence type="ECO:0000259" key="1">
    <source>
        <dbReference type="Pfam" id="PF21739"/>
    </source>
</evidence>
<name>I1X546_9BACT</name>
<proteinExistence type="predicted"/>